<dbReference type="HOGENOM" id="CLU_3252721_0_0_4"/>
<dbReference type="KEGG" id="jag:GJA_5494"/>
<reference evidence="1 2" key="1">
    <citation type="journal article" date="2015" name="Genome Announc.">
        <title>Genome Sequence of Mushroom Soft-Rot Pathogen Janthinobacterium agaricidamnosum.</title>
        <authorList>
            <person name="Graupner K."/>
            <person name="Lackner G."/>
            <person name="Hertweck C."/>
        </authorList>
    </citation>
    <scope>NUCLEOTIDE SEQUENCE [LARGE SCALE GENOMIC DNA]</scope>
    <source>
        <strain evidence="2">NBRC 102515 / DSM 9628</strain>
    </source>
</reference>
<evidence type="ECO:0000313" key="2">
    <source>
        <dbReference type="Proteomes" id="UP000027604"/>
    </source>
</evidence>
<protein>
    <submittedName>
        <fullName evidence="1">Uncharacterized protein</fullName>
    </submittedName>
</protein>
<gene>
    <name evidence="1" type="ORF">GJA_5494</name>
</gene>
<evidence type="ECO:0000313" key="1">
    <source>
        <dbReference type="EMBL" id="CDG86090.1"/>
    </source>
</evidence>
<dbReference type="Proteomes" id="UP000027604">
    <property type="component" value="Chromosome I"/>
</dbReference>
<sequence>MDVQAMRWKMARNTHQCITLYRFLMRSIQLPILQWQTRQTHR</sequence>
<accession>W0VEG9</accession>
<organism evidence="1 2">
    <name type="scientific">Janthinobacterium agaricidamnosum NBRC 102515 = DSM 9628</name>
    <dbReference type="NCBI Taxonomy" id="1349767"/>
    <lineage>
        <taxon>Bacteria</taxon>
        <taxon>Pseudomonadati</taxon>
        <taxon>Pseudomonadota</taxon>
        <taxon>Betaproteobacteria</taxon>
        <taxon>Burkholderiales</taxon>
        <taxon>Oxalobacteraceae</taxon>
        <taxon>Janthinobacterium</taxon>
    </lineage>
</organism>
<name>W0VEG9_9BURK</name>
<dbReference type="PATRIC" id="fig|1349767.4.peg.2196"/>
<proteinExistence type="predicted"/>
<dbReference type="AlphaFoldDB" id="W0VEG9"/>
<dbReference type="EMBL" id="HG322949">
    <property type="protein sequence ID" value="CDG86090.1"/>
    <property type="molecule type" value="Genomic_DNA"/>
</dbReference>
<keyword evidence="2" id="KW-1185">Reference proteome</keyword>